<keyword evidence="1" id="KW-0732">Signal</keyword>
<protein>
    <recommendedName>
        <fullName evidence="4">Bulb-type lectin domain-containing protein</fullName>
    </recommendedName>
</protein>
<dbReference type="Gene3D" id="2.90.10.30">
    <property type="match status" value="1"/>
</dbReference>
<evidence type="ECO:0000256" key="2">
    <source>
        <dbReference type="ARBA" id="ARBA00023180"/>
    </source>
</evidence>
<dbReference type="EMBL" id="JAJAGQ010000013">
    <property type="protein sequence ID" value="KAJ8545621.1"/>
    <property type="molecule type" value="Genomic_DNA"/>
</dbReference>
<dbReference type="PANTHER" id="PTHR32444:SF118">
    <property type="entry name" value="OS09G0551150 PROTEIN"/>
    <property type="match status" value="1"/>
</dbReference>
<dbReference type="OrthoDB" id="4062651at2759"/>
<evidence type="ECO:0000256" key="1">
    <source>
        <dbReference type="ARBA" id="ARBA00022729"/>
    </source>
</evidence>
<evidence type="ECO:0000313" key="6">
    <source>
        <dbReference type="Proteomes" id="UP001152561"/>
    </source>
</evidence>
<dbReference type="SUPFAM" id="SSF51110">
    <property type="entry name" value="alpha-D-mannose-specific plant lectins"/>
    <property type="match status" value="1"/>
</dbReference>
<name>A0A9Q1LXA5_9SOLA</name>
<comment type="caution">
    <text evidence="5">The sequence shown here is derived from an EMBL/GenBank/DDBJ whole genome shotgun (WGS) entry which is preliminary data.</text>
</comment>
<dbReference type="InterPro" id="IPR036426">
    <property type="entry name" value="Bulb-type_lectin_dom_sf"/>
</dbReference>
<keyword evidence="6" id="KW-1185">Reference proteome</keyword>
<dbReference type="Pfam" id="PF01453">
    <property type="entry name" value="B_lectin"/>
    <property type="match status" value="1"/>
</dbReference>
<dbReference type="Proteomes" id="UP001152561">
    <property type="component" value="Unassembled WGS sequence"/>
</dbReference>
<sequence length="138" mass="15504">MFDGNLQLLDARTQRIWDSNLSTTSTYANRAVLLDSGNLVLTNDIEIQWQSFDYPTDTWLPGNYSMQLDLNQNGVLAVWNNLHEVWRSGSLNEGGFASVQGNKKSPLVALATSITSTIFVCATCYVLWRRKLKKKGSK</sequence>
<dbReference type="PANTHER" id="PTHR32444">
    <property type="entry name" value="BULB-TYPE LECTIN DOMAIN-CONTAINING PROTEIN"/>
    <property type="match status" value="1"/>
</dbReference>
<organism evidence="5 6">
    <name type="scientific">Anisodus acutangulus</name>
    <dbReference type="NCBI Taxonomy" id="402998"/>
    <lineage>
        <taxon>Eukaryota</taxon>
        <taxon>Viridiplantae</taxon>
        <taxon>Streptophyta</taxon>
        <taxon>Embryophyta</taxon>
        <taxon>Tracheophyta</taxon>
        <taxon>Spermatophyta</taxon>
        <taxon>Magnoliopsida</taxon>
        <taxon>eudicotyledons</taxon>
        <taxon>Gunneridae</taxon>
        <taxon>Pentapetalae</taxon>
        <taxon>asterids</taxon>
        <taxon>lamiids</taxon>
        <taxon>Solanales</taxon>
        <taxon>Solanaceae</taxon>
        <taxon>Solanoideae</taxon>
        <taxon>Hyoscyameae</taxon>
        <taxon>Anisodus</taxon>
    </lineage>
</organism>
<dbReference type="InterPro" id="IPR001480">
    <property type="entry name" value="Bulb-type_lectin_dom"/>
</dbReference>
<gene>
    <name evidence="5" type="ORF">K7X08_018204</name>
</gene>
<keyword evidence="2" id="KW-0325">Glycoprotein</keyword>
<keyword evidence="3" id="KW-1133">Transmembrane helix</keyword>
<dbReference type="AlphaFoldDB" id="A0A9Q1LXA5"/>
<keyword evidence="3" id="KW-0812">Transmembrane</keyword>
<evidence type="ECO:0000256" key="3">
    <source>
        <dbReference type="SAM" id="Phobius"/>
    </source>
</evidence>
<feature type="transmembrane region" description="Helical" evidence="3">
    <location>
        <begin position="107"/>
        <end position="128"/>
    </location>
</feature>
<evidence type="ECO:0000259" key="4">
    <source>
        <dbReference type="PROSITE" id="PS50927"/>
    </source>
</evidence>
<dbReference type="PROSITE" id="PS50927">
    <property type="entry name" value="BULB_LECTIN"/>
    <property type="match status" value="1"/>
</dbReference>
<accession>A0A9Q1LXA5</accession>
<reference evidence="6" key="1">
    <citation type="journal article" date="2023" name="Proc. Natl. Acad. Sci. U.S.A.">
        <title>Genomic and structural basis for evolution of tropane alkaloid biosynthesis.</title>
        <authorList>
            <person name="Wanga Y.-J."/>
            <person name="Taina T."/>
            <person name="Yua J.-Y."/>
            <person name="Lia J."/>
            <person name="Xua B."/>
            <person name="Chenc J."/>
            <person name="D'Auriad J.C."/>
            <person name="Huanga J.-P."/>
            <person name="Huanga S.-X."/>
        </authorList>
    </citation>
    <scope>NUCLEOTIDE SEQUENCE [LARGE SCALE GENOMIC DNA]</scope>
    <source>
        <strain evidence="6">cv. KIB-2019</strain>
    </source>
</reference>
<keyword evidence="3" id="KW-0472">Membrane</keyword>
<feature type="domain" description="Bulb-type lectin" evidence="4">
    <location>
        <begin position="1"/>
        <end position="54"/>
    </location>
</feature>
<proteinExistence type="predicted"/>
<evidence type="ECO:0000313" key="5">
    <source>
        <dbReference type="EMBL" id="KAJ8545621.1"/>
    </source>
</evidence>